<evidence type="ECO:0000256" key="1">
    <source>
        <dbReference type="SAM" id="MobiDB-lite"/>
    </source>
</evidence>
<keyword evidence="3" id="KW-1185">Reference proteome</keyword>
<comment type="caution">
    <text evidence="2">The sequence shown here is derived from an EMBL/GenBank/DDBJ whole genome shotgun (WGS) entry which is preliminary data.</text>
</comment>
<accession>A0AAN4ZBX5</accession>
<feature type="compositionally biased region" description="Pro residues" evidence="1">
    <location>
        <begin position="519"/>
        <end position="528"/>
    </location>
</feature>
<feature type="compositionally biased region" description="Low complexity" evidence="1">
    <location>
        <begin position="18"/>
        <end position="32"/>
    </location>
</feature>
<name>A0AAN4ZBX5_9BILA</name>
<feature type="non-terminal residue" evidence="2">
    <location>
        <position position="1"/>
    </location>
</feature>
<sequence length="528" mass="60112">SPPPPPAVNRVFIQEQPNGLPALPLNGLSSAATTTASRKESATDSGIDSIASLNLHNFRLVRISDGAPRPAEGQDINDWVEQEARAARLAGIRPRPNARRDMAREERRRQERRQWEEEEEEKDAGSSNEEERRRRERMRLRNQYLNHSDPDLAMAEEERARRRDEEREREQREREEEEQRERIAEARERQRRERGEVAVDQQAEEVSISSPLTAEEQRDLVLQLRAALENLPTDGMQPEHRRLVAHLRLALDTQGGISREEIMRYRVAEHNRESRERQDPNRNSPYSVSSVVISRMSLAEIGARVAAIRALSASTLYPLEVYYQLHLADVLWPLAGRDVMLGDNIYTRDEINRVLGSDSPMVPADADSDDFHQLMRKRAITAASLTGRAYGRRRDAEGPRYEPPRLPDMGLYRAFQDPTVVMAAIGGDLEPIRRVIAGLELTMPDVMRLDNRSEHTLGAHLRHFRDLLDDRAHVAGFPVREDAYVDEEVPQEPTDVACFLSFSLSTGSRTQPKADPAAKKPPAPDPEF</sequence>
<feature type="region of interest" description="Disordered" evidence="1">
    <location>
        <begin position="18"/>
        <end position="44"/>
    </location>
</feature>
<evidence type="ECO:0000313" key="3">
    <source>
        <dbReference type="Proteomes" id="UP001328107"/>
    </source>
</evidence>
<protein>
    <submittedName>
        <fullName evidence="2">Uncharacterized protein</fullName>
    </submittedName>
</protein>
<organism evidence="2 3">
    <name type="scientific">Pristionchus mayeri</name>
    <dbReference type="NCBI Taxonomy" id="1317129"/>
    <lineage>
        <taxon>Eukaryota</taxon>
        <taxon>Metazoa</taxon>
        <taxon>Ecdysozoa</taxon>
        <taxon>Nematoda</taxon>
        <taxon>Chromadorea</taxon>
        <taxon>Rhabditida</taxon>
        <taxon>Rhabditina</taxon>
        <taxon>Diplogasteromorpha</taxon>
        <taxon>Diplogasteroidea</taxon>
        <taxon>Neodiplogasteridae</taxon>
        <taxon>Pristionchus</taxon>
    </lineage>
</organism>
<dbReference type="AlphaFoldDB" id="A0AAN4ZBX5"/>
<proteinExistence type="predicted"/>
<feature type="compositionally biased region" description="Basic and acidic residues" evidence="1">
    <location>
        <begin position="98"/>
        <end position="115"/>
    </location>
</feature>
<evidence type="ECO:0000313" key="2">
    <source>
        <dbReference type="EMBL" id="GMR34170.1"/>
    </source>
</evidence>
<feature type="region of interest" description="Disordered" evidence="1">
    <location>
        <begin position="90"/>
        <end position="180"/>
    </location>
</feature>
<dbReference type="Proteomes" id="UP001328107">
    <property type="component" value="Unassembled WGS sequence"/>
</dbReference>
<reference evidence="3" key="1">
    <citation type="submission" date="2022-10" db="EMBL/GenBank/DDBJ databases">
        <title>Genome assembly of Pristionchus species.</title>
        <authorList>
            <person name="Yoshida K."/>
            <person name="Sommer R.J."/>
        </authorList>
    </citation>
    <scope>NUCLEOTIDE SEQUENCE [LARGE SCALE GENOMIC DNA]</scope>
    <source>
        <strain evidence="3">RS5460</strain>
    </source>
</reference>
<dbReference type="EMBL" id="BTRK01000001">
    <property type="protein sequence ID" value="GMR34170.1"/>
    <property type="molecule type" value="Genomic_DNA"/>
</dbReference>
<feature type="region of interest" description="Disordered" evidence="1">
    <location>
        <begin position="506"/>
        <end position="528"/>
    </location>
</feature>
<feature type="compositionally biased region" description="Basic and acidic residues" evidence="1">
    <location>
        <begin position="156"/>
        <end position="180"/>
    </location>
</feature>
<gene>
    <name evidence="2" type="ORF">PMAYCL1PPCAC_04365</name>
</gene>